<dbReference type="GO" id="GO:0003755">
    <property type="term" value="F:peptidyl-prolyl cis-trans isomerase activity"/>
    <property type="evidence" value="ECO:0007669"/>
    <property type="project" value="InterPro"/>
</dbReference>
<reference evidence="5 6" key="1">
    <citation type="submission" date="2018-08" db="EMBL/GenBank/DDBJ databases">
        <title>Aphanomyces genome sequencing and annotation.</title>
        <authorList>
            <person name="Minardi D."/>
            <person name="Oidtmann B."/>
            <person name="Van Der Giezen M."/>
            <person name="Studholme D.J."/>
        </authorList>
    </citation>
    <scope>NUCLEOTIDE SEQUENCE [LARGE SCALE GENOMIC DNA]</scope>
    <source>
        <strain evidence="4 5">197901</strain>
        <strain evidence="3 6">D2</strain>
    </source>
</reference>
<keyword evidence="1" id="KW-0472">Membrane</keyword>
<sequence>MSGGRTPTDAPLVRQRFEAQAGGHDHSDKLIFGGYFMLVDYARETSVVPALDSMCSLRVTCRLHVHGAGFGVTCRYAHSEYELGWILKDAATGLMIGIVYDGSEYVVGTERILLPAGHDAVADVSQTLHYFPMNTSRRGHAAGGINYPKYITGFLVTLTLVYFVWVQKSFAPSSPPLLKASDAEAKLAVELTSAPPTPVVRTWSRAPGRRYVWIDVEIDGKPVGRITAELYMDIVPATAENFRALVTGDNAAGISYKGSVCHRIITGFIVQCGDFETGKGYGGRSIYSSGKFSTSTRFICHSCRMIDLMR</sequence>
<gene>
    <name evidence="3" type="ORF">DYB30_006095</name>
    <name evidence="4" type="ORF">DYB31_003377</name>
</gene>
<dbReference type="EMBL" id="QUTE01006122">
    <property type="protein sequence ID" value="RHZ33795.1"/>
    <property type="molecule type" value="Genomic_DNA"/>
</dbReference>
<comment type="caution">
    <text evidence="3">The sequence shown here is derived from an EMBL/GenBank/DDBJ whole genome shotgun (WGS) entry which is preliminary data.</text>
</comment>
<dbReference type="Pfam" id="PF00160">
    <property type="entry name" value="Pro_isomerase"/>
    <property type="match status" value="1"/>
</dbReference>
<dbReference type="Proteomes" id="UP000266196">
    <property type="component" value="Unassembled WGS sequence"/>
</dbReference>
<dbReference type="PANTHER" id="PTHR11071:SF553">
    <property type="entry name" value="PEPTIDYL-PROLYL CIS-TRANS ISOMERASE"/>
    <property type="match status" value="1"/>
</dbReference>
<evidence type="ECO:0000313" key="3">
    <source>
        <dbReference type="EMBL" id="RHY73839.1"/>
    </source>
</evidence>
<keyword evidence="1" id="KW-0812">Transmembrane</keyword>
<dbReference type="PRINTS" id="PR00153">
    <property type="entry name" value="CSAPPISMRASE"/>
</dbReference>
<dbReference type="PANTHER" id="PTHR11071">
    <property type="entry name" value="PEPTIDYL-PROLYL CIS-TRANS ISOMERASE"/>
    <property type="match status" value="1"/>
</dbReference>
<evidence type="ECO:0000313" key="4">
    <source>
        <dbReference type="EMBL" id="RHZ33795.1"/>
    </source>
</evidence>
<proteinExistence type="predicted"/>
<dbReference type="AlphaFoldDB" id="A0A397E4S6"/>
<protein>
    <recommendedName>
        <fullName evidence="2">PPIase cyclophilin-type domain-containing protein</fullName>
    </recommendedName>
</protein>
<dbReference type="PROSITE" id="PS50072">
    <property type="entry name" value="CSA_PPIASE_2"/>
    <property type="match status" value="1"/>
</dbReference>
<dbReference type="GO" id="GO:0016018">
    <property type="term" value="F:cyclosporin A binding"/>
    <property type="evidence" value="ECO:0007669"/>
    <property type="project" value="TreeGrafter"/>
</dbReference>
<dbReference type="Proteomes" id="UP000266643">
    <property type="component" value="Unassembled WGS sequence"/>
</dbReference>
<dbReference type="GO" id="GO:0005737">
    <property type="term" value="C:cytoplasm"/>
    <property type="evidence" value="ECO:0007669"/>
    <property type="project" value="TreeGrafter"/>
</dbReference>
<dbReference type="Gene3D" id="2.40.100.10">
    <property type="entry name" value="Cyclophilin-like"/>
    <property type="match status" value="1"/>
</dbReference>
<dbReference type="VEuPathDB" id="FungiDB:H257_10856"/>
<evidence type="ECO:0000259" key="2">
    <source>
        <dbReference type="PROSITE" id="PS50072"/>
    </source>
</evidence>
<evidence type="ECO:0000313" key="6">
    <source>
        <dbReference type="Proteomes" id="UP000266643"/>
    </source>
</evidence>
<dbReference type="InterPro" id="IPR029000">
    <property type="entry name" value="Cyclophilin-like_dom_sf"/>
</dbReference>
<name>A0A397E4S6_APHAT</name>
<evidence type="ECO:0000256" key="1">
    <source>
        <dbReference type="SAM" id="Phobius"/>
    </source>
</evidence>
<organism evidence="3 6">
    <name type="scientific">Aphanomyces astaci</name>
    <name type="common">Crayfish plague agent</name>
    <dbReference type="NCBI Taxonomy" id="112090"/>
    <lineage>
        <taxon>Eukaryota</taxon>
        <taxon>Sar</taxon>
        <taxon>Stramenopiles</taxon>
        <taxon>Oomycota</taxon>
        <taxon>Saprolegniomycetes</taxon>
        <taxon>Saprolegniales</taxon>
        <taxon>Verrucalvaceae</taxon>
        <taxon>Aphanomyces</taxon>
    </lineage>
</organism>
<dbReference type="GO" id="GO:0006457">
    <property type="term" value="P:protein folding"/>
    <property type="evidence" value="ECO:0007669"/>
    <property type="project" value="TreeGrafter"/>
</dbReference>
<feature type="transmembrane region" description="Helical" evidence="1">
    <location>
        <begin position="147"/>
        <end position="165"/>
    </location>
</feature>
<accession>A0A397E4S6</accession>
<feature type="domain" description="PPIase cyclophilin-type" evidence="2">
    <location>
        <begin position="213"/>
        <end position="288"/>
    </location>
</feature>
<evidence type="ECO:0000313" key="5">
    <source>
        <dbReference type="Proteomes" id="UP000266196"/>
    </source>
</evidence>
<dbReference type="EMBL" id="QUTD01003173">
    <property type="protein sequence ID" value="RHY73839.1"/>
    <property type="molecule type" value="Genomic_DNA"/>
</dbReference>
<dbReference type="InterPro" id="IPR002130">
    <property type="entry name" value="Cyclophilin-type_PPIase_dom"/>
</dbReference>
<dbReference type="SUPFAM" id="SSF50891">
    <property type="entry name" value="Cyclophilin-like"/>
    <property type="match status" value="1"/>
</dbReference>
<keyword evidence="1" id="KW-1133">Transmembrane helix</keyword>